<dbReference type="Gene3D" id="3.40.630.30">
    <property type="match status" value="1"/>
</dbReference>
<accession>A0A9P0FPR5</accession>
<evidence type="ECO:0000313" key="1">
    <source>
        <dbReference type="EMBL" id="CAH0579392.1"/>
    </source>
</evidence>
<reference evidence="1" key="1">
    <citation type="submission" date="2021-12" db="EMBL/GenBank/DDBJ databases">
        <authorList>
            <person name="King R."/>
        </authorList>
    </citation>
    <scope>NUCLEOTIDE SEQUENCE</scope>
</reference>
<dbReference type="PANTHER" id="PTHR20905:SF32">
    <property type="entry name" value="ARYLALKYLAMINE N-ACETYLTRANSFERASE-LIKE 7, ISOFORM A"/>
    <property type="match status" value="1"/>
</dbReference>
<dbReference type="Proteomes" id="UP001154114">
    <property type="component" value="Chromosome 10"/>
</dbReference>
<dbReference type="GO" id="GO:0008080">
    <property type="term" value="F:N-acetyltransferase activity"/>
    <property type="evidence" value="ECO:0007669"/>
    <property type="project" value="TreeGrafter"/>
</dbReference>
<gene>
    <name evidence="1" type="ORF">CINC_LOCUS1156</name>
</gene>
<dbReference type="SUPFAM" id="SSF55729">
    <property type="entry name" value="Acyl-CoA N-acyltransferases (Nat)"/>
    <property type="match status" value="1"/>
</dbReference>
<evidence type="ECO:0000313" key="2">
    <source>
        <dbReference type="Proteomes" id="UP001154114"/>
    </source>
</evidence>
<dbReference type="PANTHER" id="PTHR20905">
    <property type="entry name" value="N-ACETYLTRANSFERASE-RELATED"/>
    <property type="match status" value="1"/>
</dbReference>
<organism evidence="1 2">
    <name type="scientific">Chrysodeixis includens</name>
    <name type="common">Soybean looper</name>
    <name type="synonym">Pseudoplusia includens</name>
    <dbReference type="NCBI Taxonomy" id="689277"/>
    <lineage>
        <taxon>Eukaryota</taxon>
        <taxon>Metazoa</taxon>
        <taxon>Ecdysozoa</taxon>
        <taxon>Arthropoda</taxon>
        <taxon>Hexapoda</taxon>
        <taxon>Insecta</taxon>
        <taxon>Pterygota</taxon>
        <taxon>Neoptera</taxon>
        <taxon>Endopterygota</taxon>
        <taxon>Lepidoptera</taxon>
        <taxon>Glossata</taxon>
        <taxon>Ditrysia</taxon>
        <taxon>Noctuoidea</taxon>
        <taxon>Noctuidae</taxon>
        <taxon>Plusiinae</taxon>
        <taxon>Chrysodeixis</taxon>
    </lineage>
</organism>
<protein>
    <recommendedName>
        <fullName evidence="3">N-acetyltransferase domain-containing protein</fullName>
    </recommendedName>
</protein>
<keyword evidence="2" id="KW-1185">Reference proteome</keyword>
<sequence length="235" mass="26845">MTVPKKVWSRFSRKEDNIKLCILDAPEERIDQAIDLYIDHFLAEEPFSLASGIKNNEKAKAEYRDFKYHESKELKKLHVMICCKESEDETGLGEIVGVSFSLMTTTESPLVVTLKPKTKELQKLMELWDGMIELFDVLNALKVSKCFEGMGIIVHPDYRGLGIAQEFLRARRLLAKDHEVPITIGWMSSTGTQIAAQREGYETVFEFSFEEFGKKHGVSFENSPKTCKIMRAQAL</sequence>
<proteinExistence type="predicted"/>
<dbReference type="OrthoDB" id="7200114at2759"/>
<evidence type="ECO:0008006" key="3">
    <source>
        <dbReference type="Google" id="ProtNLM"/>
    </source>
</evidence>
<dbReference type="InterPro" id="IPR016181">
    <property type="entry name" value="Acyl_CoA_acyltransferase"/>
</dbReference>
<name>A0A9P0FPR5_CHRIL</name>
<dbReference type="CDD" id="cd04301">
    <property type="entry name" value="NAT_SF"/>
    <property type="match status" value="1"/>
</dbReference>
<dbReference type="EMBL" id="LR824013">
    <property type="protein sequence ID" value="CAH0579392.1"/>
    <property type="molecule type" value="Genomic_DNA"/>
</dbReference>
<dbReference type="AlphaFoldDB" id="A0A9P0FPR5"/>